<accession>A0AAV7PHB3</accession>
<dbReference type="Proteomes" id="UP001066276">
    <property type="component" value="Chromosome 7"/>
</dbReference>
<comment type="caution">
    <text evidence="1">The sequence shown here is derived from an EMBL/GenBank/DDBJ whole genome shotgun (WGS) entry which is preliminary data.</text>
</comment>
<organism evidence="1 2">
    <name type="scientific">Pleurodeles waltl</name>
    <name type="common">Iberian ribbed newt</name>
    <dbReference type="NCBI Taxonomy" id="8319"/>
    <lineage>
        <taxon>Eukaryota</taxon>
        <taxon>Metazoa</taxon>
        <taxon>Chordata</taxon>
        <taxon>Craniata</taxon>
        <taxon>Vertebrata</taxon>
        <taxon>Euteleostomi</taxon>
        <taxon>Amphibia</taxon>
        <taxon>Batrachia</taxon>
        <taxon>Caudata</taxon>
        <taxon>Salamandroidea</taxon>
        <taxon>Salamandridae</taxon>
        <taxon>Pleurodelinae</taxon>
        <taxon>Pleurodeles</taxon>
    </lineage>
</organism>
<dbReference type="EMBL" id="JANPWB010000011">
    <property type="protein sequence ID" value="KAJ1127199.1"/>
    <property type="molecule type" value="Genomic_DNA"/>
</dbReference>
<dbReference type="AlphaFoldDB" id="A0AAV7PHB3"/>
<keyword evidence="2" id="KW-1185">Reference proteome</keyword>
<gene>
    <name evidence="1" type="ORF">NDU88_005602</name>
</gene>
<evidence type="ECO:0000313" key="1">
    <source>
        <dbReference type="EMBL" id="KAJ1127199.1"/>
    </source>
</evidence>
<proteinExistence type="predicted"/>
<sequence length="124" mass="13646">MYVQGRGVEAAETPFDINECATVLQELQQFRDNNAFAASVEIKEVPITSTGWIPKAGELVSEKSAVKKEFGPSYLVPVPVLGIHGIRIVILPLLPVLKKCFVSIDNVKLHHVADPAQQTKRINQ</sequence>
<name>A0AAV7PHB3_PLEWA</name>
<protein>
    <submittedName>
        <fullName evidence="1">Uncharacterized protein</fullName>
    </submittedName>
</protein>
<reference evidence="1" key="1">
    <citation type="journal article" date="2022" name="bioRxiv">
        <title>Sequencing and chromosome-scale assembly of the giantPleurodeles waltlgenome.</title>
        <authorList>
            <person name="Brown T."/>
            <person name="Elewa A."/>
            <person name="Iarovenko S."/>
            <person name="Subramanian E."/>
            <person name="Araus A.J."/>
            <person name="Petzold A."/>
            <person name="Susuki M."/>
            <person name="Suzuki K.-i.T."/>
            <person name="Hayashi T."/>
            <person name="Toyoda A."/>
            <person name="Oliveira C."/>
            <person name="Osipova E."/>
            <person name="Leigh N.D."/>
            <person name="Simon A."/>
            <person name="Yun M.H."/>
        </authorList>
    </citation>
    <scope>NUCLEOTIDE SEQUENCE</scope>
    <source>
        <strain evidence="1">20211129_DDA</strain>
        <tissue evidence="1">Liver</tissue>
    </source>
</reference>
<evidence type="ECO:0000313" key="2">
    <source>
        <dbReference type="Proteomes" id="UP001066276"/>
    </source>
</evidence>